<gene>
    <name evidence="14" type="ORF">NQ318_018881</name>
</gene>
<dbReference type="GO" id="GO:0005576">
    <property type="term" value="C:extracellular region"/>
    <property type="evidence" value="ECO:0007669"/>
    <property type="project" value="InterPro"/>
</dbReference>
<evidence type="ECO:0000259" key="12">
    <source>
        <dbReference type="PROSITE" id="PS50026"/>
    </source>
</evidence>
<dbReference type="Pfam" id="PF02412">
    <property type="entry name" value="TSP_3"/>
    <property type="match status" value="7"/>
</dbReference>
<dbReference type="FunFam" id="2.60.120.200:FF:000002">
    <property type="entry name" value="Thrombospondin 3"/>
    <property type="match status" value="1"/>
</dbReference>
<evidence type="ECO:0000256" key="9">
    <source>
        <dbReference type="PROSITE-ProRule" id="PRU00076"/>
    </source>
</evidence>
<dbReference type="GO" id="GO:0007155">
    <property type="term" value="P:cell adhesion"/>
    <property type="evidence" value="ECO:0007669"/>
    <property type="project" value="UniProtKB-KW"/>
</dbReference>
<feature type="non-terminal residue" evidence="14">
    <location>
        <position position="1"/>
    </location>
</feature>
<dbReference type="SUPFAM" id="SSF49899">
    <property type="entry name" value="Concanavalin A-like lectins/glucanases"/>
    <property type="match status" value="1"/>
</dbReference>
<keyword evidence="5 10" id="KW-0106">Calcium</keyword>
<keyword evidence="3" id="KW-0732">Signal</keyword>
<dbReference type="PROSITE" id="PS51236">
    <property type="entry name" value="TSP_CTER"/>
    <property type="match status" value="1"/>
</dbReference>
<dbReference type="Gene3D" id="2.10.25.10">
    <property type="entry name" value="Laminin"/>
    <property type="match status" value="3"/>
</dbReference>
<dbReference type="FunFam" id="4.10.1080.10:FF:000001">
    <property type="entry name" value="Thrombospondin 3"/>
    <property type="match status" value="2"/>
</dbReference>
<proteinExistence type="inferred from homology"/>
<feature type="domain" description="EGF-like" evidence="12">
    <location>
        <begin position="15"/>
        <end position="55"/>
    </location>
</feature>
<feature type="domain" description="EGF-like" evidence="12">
    <location>
        <begin position="100"/>
        <end position="140"/>
    </location>
</feature>
<evidence type="ECO:0000256" key="3">
    <source>
        <dbReference type="ARBA" id="ARBA00022729"/>
    </source>
</evidence>
<dbReference type="PANTHER" id="PTHR10199:SF100">
    <property type="entry name" value="THROMBOSPONDIN, ISOFORM A"/>
    <property type="match status" value="1"/>
</dbReference>
<keyword evidence="7" id="KW-1015">Disulfide bond</keyword>
<dbReference type="FunFam" id="2.10.25.10:FF:000027">
    <property type="entry name" value="Thrombospondin 3"/>
    <property type="match status" value="1"/>
</dbReference>
<dbReference type="Proteomes" id="UP001162162">
    <property type="component" value="Unassembled WGS sequence"/>
</dbReference>
<dbReference type="InterPro" id="IPR008859">
    <property type="entry name" value="Thrombospondin_C"/>
</dbReference>
<protein>
    <recommendedName>
        <fullName evidence="16">Thrombospondin</fullName>
    </recommendedName>
</protein>
<keyword evidence="6" id="KW-0130">Cell adhesion</keyword>
<organism evidence="14 15">
    <name type="scientific">Aromia moschata</name>
    <dbReference type="NCBI Taxonomy" id="1265417"/>
    <lineage>
        <taxon>Eukaryota</taxon>
        <taxon>Metazoa</taxon>
        <taxon>Ecdysozoa</taxon>
        <taxon>Arthropoda</taxon>
        <taxon>Hexapoda</taxon>
        <taxon>Insecta</taxon>
        <taxon>Pterygota</taxon>
        <taxon>Neoptera</taxon>
        <taxon>Endopterygota</taxon>
        <taxon>Coleoptera</taxon>
        <taxon>Polyphaga</taxon>
        <taxon>Cucujiformia</taxon>
        <taxon>Chrysomeloidea</taxon>
        <taxon>Cerambycidae</taxon>
        <taxon>Cerambycinae</taxon>
        <taxon>Callichromatini</taxon>
        <taxon>Aromia</taxon>
    </lineage>
</organism>
<dbReference type="Gene3D" id="2.60.120.200">
    <property type="match status" value="1"/>
</dbReference>
<evidence type="ECO:0000313" key="15">
    <source>
        <dbReference type="Proteomes" id="UP001162162"/>
    </source>
</evidence>
<evidence type="ECO:0000256" key="4">
    <source>
        <dbReference type="ARBA" id="ARBA00022737"/>
    </source>
</evidence>
<comment type="similarity">
    <text evidence="1">Belongs to the thrombospondin family.</text>
</comment>
<dbReference type="SMART" id="SM00181">
    <property type="entry name" value="EGF"/>
    <property type="match status" value="3"/>
</dbReference>
<name>A0AAV8ZII8_9CUCU</name>
<comment type="caution">
    <text evidence="9">Lacks conserved residue(s) required for the propagation of feature annotation.</text>
</comment>
<dbReference type="PROSITE" id="PS50026">
    <property type="entry name" value="EGF_3"/>
    <property type="match status" value="2"/>
</dbReference>
<evidence type="ECO:0000256" key="6">
    <source>
        <dbReference type="ARBA" id="ARBA00022889"/>
    </source>
</evidence>
<dbReference type="InterPro" id="IPR001881">
    <property type="entry name" value="EGF-like_Ca-bd_dom"/>
</dbReference>
<keyword evidence="8" id="KW-0325">Glycoprotein</keyword>
<dbReference type="CDD" id="cd00054">
    <property type="entry name" value="EGF_CA"/>
    <property type="match status" value="2"/>
</dbReference>
<dbReference type="AlphaFoldDB" id="A0AAV8ZII8"/>
<evidence type="ECO:0000256" key="8">
    <source>
        <dbReference type="ARBA" id="ARBA00023180"/>
    </source>
</evidence>
<feature type="repeat" description="TSP type-3" evidence="10">
    <location>
        <begin position="221"/>
        <end position="256"/>
    </location>
</feature>
<comment type="caution">
    <text evidence="14">The sequence shown here is derived from an EMBL/GenBank/DDBJ whole genome shotgun (WGS) entry which is preliminary data.</text>
</comment>
<evidence type="ECO:0000256" key="1">
    <source>
        <dbReference type="ARBA" id="ARBA00009456"/>
    </source>
</evidence>
<evidence type="ECO:0000256" key="7">
    <source>
        <dbReference type="ARBA" id="ARBA00023157"/>
    </source>
</evidence>
<feature type="repeat" description="TSP type-3" evidence="10">
    <location>
        <begin position="317"/>
        <end position="352"/>
    </location>
</feature>
<evidence type="ECO:0008006" key="16">
    <source>
        <dbReference type="Google" id="ProtNLM"/>
    </source>
</evidence>
<feature type="region of interest" description="Disordered" evidence="11">
    <location>
        <begin position="305"/>
        <end position="326"/>
    </location>
</feature>
<dbReference type="InterPro" id="IPR018097">
    <property type="entry name" value="EGF_Ca-bd_CS"/>
</dbReference>
<dbReference type="InterPro" id="IPR028974">
    <property type="entry name" value="TSP_type-3_rpt"/>
</dbReference>
<reference evidence="14" key="1">
    <citation type="journal article" date="2023" name="Insect Mol. Biol.">
        <title>Genome sequencing provides insights into the evolution of gene families encoding plant cell wall-degrading enzymes in longhorned beetles.</title>
        <authorList>
            <person name="Shin N.R."/>
            <person name="Okamura Y."/>
            <person name="Kirsch R."/>
            <person name="Pauchet Y."/>
        </authorList>
    </citation>
    <scope>NUCLEOTIDE SEQUENCE</scope>
    <source>
        <strain evidence="14">AMC_N1</strain>
    </source>
</reference>
<dbReference type="PANTHER" id="PTHR10199">
    <property type="entry name" value="THROMBOSPONDIN"/>
    <property type="match status" value="1"/>
</dbReference>
<dbReference type="InterPro" id="IPR000742">
    <property type="entry name" value="EGF"/>
</dbReference>
<dbReference type="PROSITE" id="PS51234">
    <property type="entry name" value="TSP3"/>
    <property type="match status" value="2"/>
</dbReference>
<evidence type="ECO:0000259" key="13">
    <source>
        <dbReference type="PROSITE" id="PS51236"/>
    </source>
</evidence>
<evidence type="ECO:0000313" key="14">
    <source>
        <dbReference type="EMBL" id="KAJ8963402.1"/>
    </source>
</evidence>
<dbReference type="GO" id="GO:0005509">
    <property type="term" value="F:calcium ion binding"/>
    <property type="evidence" value="ECO:0007669"/>
    <property type="project" value="UniProtKB-UniRule"/>
</dbReference>
<evidence type="ECO:0000256" key="11">
    <source>
        <dbReference type="SAM" id="MobiDB-lite"/>
    </source>
</evidence>
<accession>A0AAV8ZII8</accession>
<evidence type="ECO:0000256" key="5">
    <source>
        <dbReference type="ARBA" id="ARBA00022837"/>
    </source>
</evidence>
<dbReference type="InterPro" id="IPR013320">
    <property type="entry name" value="ConA-like_dom_sf"/>
</dbReference>
<sequence length="612" mass="67048">ECSEGYTGNGTYCELVDECRQLTPCAPGVECINLYPGHRCGSCPPGYTGNGAKCIDIDECAMRNVCVSHSQCINTEGSYYCGPCETGYVGSPTIGCHLSTFIECTRDTQCNDNARCVSVTGGKSKCQCNTGWAGNGLECGADSDLDGVADEKDNCPDIPNSGQEDYDLDRIGDVCDPDADNDHIYNDNCPLVPNQDQSDIDGDGIGDGCDNCRTIHNPSQSDVDEDGLGDMCDPDQDNDGVPNDRDNCARVVNPHQTDRDRDGVGDDCDNCPKINNPEQEDLNGNFVGDACEECDTDRDGVADNLDNCRLDPNPDQRNTDRDGKGDVCDSDLDGDGILNDTDNCVFVFNPDQRDSNYNGIGNSCEDDYDADGVKDVQDNCPNNSQISQTNFSDYHAIELDPLVDLAYEPVWRVRDKGRELEQLISANPGLAVGRALFSGVDFEGTFYVDSDEDADFIGFVFSYQSNRRFYAVLWKKYYQTYSSTKQASAKVFALSGVQIKVVDSETGPSSAMVNALWYSGNTTSQASLLWSDPRNIGWKSKTAYRWFLTHRPATGLIRFRIIDRSNRIVVDSGNVYDSTHKGGRLGLVASPQRNVIYSNLRYSCNGKLSLIM</sequence>
<dbReference type="Pfam" id="PF05735">
    <property type="entry name" value="TSP_C"/>
    <property type="match status" value="1"/>
</dbReference>
<dbReference type="PROSITE" id="PS01187">
    <property type="entry name" value="EGF_CA"/>
    <property type="match status" value="1"/>
</dbReference>
<dbReference type="InterPro" id="IPR049883">
    <property type="entry name" value="NOTCH1_EGF-like"/>
</dbReference>
<evidence type="ECO:0000256" key="2">
    <source>
        <dbReference type="ARBA" id="ARBA00022536"/>
    </source>
</evidence>
<dbReference type="InterPro" id="IPR017897">
    <property type="entry name" value="Thrombospondin_3_rpt"/>
</dbReference>
<dbReference type="Gene3D" id="4.10.1080.10">
    <property type="entry name" value="TSP type-3 repeat"/>
    <property type="match status" value="2"/>
</dbReference>
<feature type="domain" description="TSP C-terminal" evidence="13">
    <location>
        <begin position="392"/>
        <end position="609"/>
    </location>
</feature>
<dbReference type="SMART" id="SM00179">
    <property type="entry name" value="EGF_CA"/>
    <property type="match status" value="2"/>
</dbReference>
<dbReference type="PROSITE" id="PS01186">
    <property type="entry name" value="EGF_2"/>
    <property type="match status" value="1"/>
</dbReference>
<dbReference type="EMBL" id="JAPWTK010000001">
    <property type="protein sequence ID" value="KAJ8963402.1"/>
    <property type="molecule type" value="Genomic_DNA"/>
</dbReference>
<evidence type="ECO:0000256" key="10">
    <source>
        <dbReference type="PROSITE-ProRule" id="PRU00634"/>
    </source>
</evidence>
<keyword evidence="4" id="KW-0677">Repeat</keyword>
<dbReference type="InterPro" id="IPR003367">
    <property type="entry name" value="Thrombospondin_3-like_rpt"/>
</dbReference>
<dbReference type="Pfam" id="PF07645">
    <property type="entry name" value="EGF_CA"/>
    <property type="match status" value="2"/>
</dbReference>
<keyword evidence="2 9" id="KW-0245">EGF-like domain</keyword>
<dbReference type="SUPFAM" id="SSF103647">
    <property type="entry name" value="TSP type-3 repeat"/>
    <property type="match status" value="3"/>
</dbReference>
<keyword evidence="15" id="KW-1185">Reference proteome</keyword>
<dbReference type="SUPFAM" id="SSF57196">
    <property type="entry name" value="EGF/Laminin"/>
    <property type="match status" value="2"/>
</dbReference>